<organism evidence="3 4">
    <name type="scientific">Sphaerisporangium melleum</name>
    <dbReference type="NCBI Taxonomy" id="321316"/>
    <lineage>
        <taxon>Bacteria</taxon>
        <taxon>Bacillati</taxon>
        <taxon>Actinomycetota</taxon>
        <taxon>Actinomycetes</taxon>
        <taxon>Streptosporangiales</taxon>
        <taxon>Streptosporangiaceae</taxon>
        <taxon>Sphaerisporangium</taxon>
    </lineage>
</organism>
<accession>A0A917RH36</accession>
<reference evidence="3" key="1">
    <citation type="journal article" date="2014" name="Int. J. Syst. Evol. Microbiol.">
        <title>Complete genome sequence of Corynebacterium casei LMG S-19264T (=DSM 44701T), isolated from a smear-ripened cheese.</title>
        <authorList>
            <consortium name="US DOE Joint Genome Institute (JGI-PGF)"/>
            <person name="Walter F."/>
            <person name="Albersmeier A."/>
            <person name="Kalinowski J."/>
            <person name="Ruckert C."/>
        </authorList>
    </citation>
    <scope>NUCLEOTIDE SEQUENCE</scope>
    <source>
        <strain evidence="3">JCM 13064</strain>
    </source>
</reference>
<feature type="chain" id="PRO_5037655371" evidence="2">
    <location>
        <begin position="21"/>
        <end position="46"/>
    </location>
</feature>
<feature type="signal peptide" evidence="2">
    <location>
        <begin position="1"/>
        <end position="20"/>
    </location>
</feature>
<comment type="caution">
    <text evidence="3">The sequence shown here is derived from an EMBL/GenBank/DDBJ whole genome shotgun (WGS) entry which is preliminary data.</text>
</comment>
<dbReference type="EMBL" id="BMNT01000036">
    <property type="protein sequence ID" value="GGL07363.1"/>
    <property type="molecule type" value="Genomic_DNA"/>
</dbReference>
<gene>
    <name evidence="3" type="ORF">GCM10007964_57010</name>
</gene>
<name>A0A917RH36_9ACTN</name>
<dbReference type="Proteomes" id="UP000645217">
    <property type="component" value="Unassembled WGS sequence"/>
</dbReference>
<feature type="region of interest" description="Disordered" evidence="1">
    <location>
        <begin position="23"/>
        <end position="46"/>
    </location>
</feature>
<dbReference type="AlphaFoldDB" id="A0A917RH36"/>
<dbReference type="RefSeq" id="WP_189166133.1">
    <property type="nucleotide sequence ID" value="NZ_BMNT01000036.1"/>
</dbReference>
<sequence length="46" mass="5119">MLRRLIAIGVALTVALLAAAAPGLTRGGDYDDDDWDDEDDYDDWDY</sequence>
<protein>
    <submittedName>
        <fullName evidence="3">Uncharacterized protein</fullName>
    </submittedName>
</protein>
<evidence type="ECO:0000256" key="2">
    <source>
        <dbReference type="SAM" id="SignalP"/>
    </source>
</evidence>
<feature type="compositionally biased region" description="Acidic residues" evidence="1">
    <location>
        <begin position="30"/>
        <end position="46"/>
    </location>
</feature>
<evidence type="ECO:0000256" key="1">
    <source>
        <dbReference type="SAM" id="MobiDB-lite"/>
    </source>
</evidence>
<proteinExistence type="predicted"/>
<keyword evidence="2" id="KW-0732">Signal</keyword>
<evidence type="ECO:0000313" key="3">
    <source>
        <dbReference type="EMBL" id="GGL07363.1"/>
    </source>
</evidence>
<reference evidence="3" key="2">
    <citation type="submission" date="2020-09" db="EMBL/GenBank/DDBJ databases">
        <authorList>
            <person name="Sun Q."/>
            <person name="Ohkuma M."/>
        </authorList>
    </citation>
    <scope>NUCLEOTIDE SEQUENCE</scope>
    <source>
        <strain evidence="3">JCM 13064</strain>
    </source>
</reference>
<evidence type="ECO:0000313" key="4">
    <source>
        <dbReference type="Proteomes" id="UP000645217"/>
    </source>
</evidence>
<keyword evidence="4" id="KW-1185">Reference proteome</keyword>